<protein>
    <submittedName>
        <fullName evidence="2">Alcohol dehydrogenase</fullName>
        <ecNumber evidence="2">1.1.1.1</ecNumber>
    </submittedName>
</protein>
<gene>
    <name evidence="2" type="ORF">FM110_02065</name>
</gene>
<evidence type="ECO:0000313" key="3">
    <source>
        <dbReference type="Proteomes" id="UP000195981"/>
    </source>
</evidence>
<keyword evidence="3" id="KW-1185">Reference proteome</keyword>
<accession>A0A1X6WUA9</accession>
<dbReference type="PANTHER" id="PTHR43677">
    <property type="entry name" value="SHORT-CHAIN DEHYDROGENASE/REDUCTASE"/>
    <property type="match status" value="1"/>
</dbReference>
<sequence>MSTFPAWVVREDPANPKRRRAALEEIDETALDDLPVAIDVTHSSLNYKDALALGGRPGVVRRTPLVAGIDLVGEVTASLDDRFAPGDAVMLHGAGLGEDRHGGLARRARVDADALLPVPAPFTSAQAAAIGTAGLTAALAVLALERHGLRSDAGPVLVTGASGGAGSIALALLGVAGYEAVAVTGRPEEMGERLRSLGAADVLDRSELEAEGRPLAAQRWAGAVDGVGGRILANILAGTRTDGAVAAYGLAASPDLPATVLPFILRGVSLLGVNSVEISRPLREAAWDRLARDLDPALLDALTRTVPLGAAQETARELLEGKGAGRIVIDVQG</sequence>
<dbReference type="GO" id="GO:0004022">
    <property type="term" value="F:alcohol dehydrogenase (NAD+) activity"/>
    <property type="evidence" value="ECO:0007669"/>
    <property type="project" value="UniProtKB-EC"/>
</dbReference>
<dbReference type="GO" id="GO:0043957">
    <property type="term" value="F:acryloyl-CoA reductase (NADPH) activity"/>
    <property type="evidence" value="ECO:0007669"/>
    <property type="project" value="TreeGrafter"/>
</dbReference>
<dbReference type="Gene3D" id="3.90.180.10">
    <property type="entry name" value="Medium-chain alcohol dehydrogenases, catalytic domain"/>
    <property type="match status" value="1"/>
</dbReference>
<dbReference type="SUPFAM" id="SSF51735">
    <property type="entry name" value="NAD(P)-binding Rossmann-fold domains"/>
    <property type="match status" value="1"/>
</dbReference>
<evidence type="ECO:0000259" key="1">
    <source>
        <dbReference type="SMART" id="SM00829"/>
    </source>
</evidence>
<dbReference type="CDD" id="cd08288">
    <property type="entry name" value="MDR_yhdh"/>
    <property type="match status" value="1"/>
</dbReference>
<evidence type="ECO:0000313" key="2">
    <source>
        <dbReference type="EMBL" id="SLM88610.1"/>
    </source>
</evidence>
<name>A0A1X6WUA9_9MICO</name>
<dbReference type="PANTHER" id="PTHR43677:SF1">
    <property type="entry name" value="ACRYLYL-COA REDUCTASE ACUI-RELATED"/>
    <property type="match status" value="1"/>
</dbReference>
<dbReference type="SMART" id="SM00829">
    <property type="entry name" value="PKS_ER"/>
    <property type="match status" value="1"/>
</dbReference>
<dbReference type="InterPro" id="IPR013149">
    <property type="entry name" value="ADH-like_C"/>
</dbReference>
<dbReference type="Proteomes" id="UP000195981">
    <property type="component" value="Unassembled WGS sequence"/>
</dbReference>
<dbReference type="Pfam" id="PF00107">
    <property type="entry name" value="ADH_zinc_N"/>
    <property type="match status" value="1"/>
</dbReference>
<dbReference type="Gene3D" id="3.40.50.720">
    <property type="entry name" value="NAD(P)-binding Rossmann-like Domain"/>
    <property type="match status" value="1"/>
</dbReference>
<dbReference type="SUPFAM" id="SSF50129">
    <property type="entry name" value="GroES-like"/>
    <property type="match status" value="1"/>
</dbReference>
<dbReference type="AlphaFoldDB" id="A0A1X6WUA9"/>
<dbReference type="EMBL" id="FWFG01000019">
    <property type="protein sequence ID" value="SLM88610.1"/>
    <property type="molecule type" value="Genomic_DNA"/>
</dbReference>
<dbReference type="InterPro" id="IPR051397">
    <property type="entry name" value="Zn-ADH-like_protein"/>
</dbReference>
<organism evidence="2 3">
    <name type="scientific">Brachybacterium nesterenkovii</name>
    <dbReference type="NCBI Taxonomy" id="47847"/>
    <lineage>
        <taxon>Bacteria</taxon>
        <taxon>Bacillati</taxon>
        <taxon>Actinomycetota</taxon>
        <taxon>Actinomycetes</taxon>
        <taxon>Micrococcales</taxon>
        <taxon>Dermabacteraceae</taxon>
        <taxon>Brachybacterium</taxon>
    </lineage>
</organism>
<proteinExistence type="predicted"/>
<dbReference type="InterPro" id="IPR011032">
    <property type="entry name" value="GroES-like_sf"/>
</dbReference>
<dbReference type="Pfam" id="PF08240">
    <property type="entry name" value="ADH_N"/>
    <property type="match status" value="1"/>
</dbReference>
<dbReference type="InterPro" id="IPR013154">
    <property type="entry name" value="ADH-like_N"/>
</dbReference>
<dbReference type="NCBIfam" id="TIGR02823">
    <property type="entry name" value="oxido_YhdH"/>
    <property type="match status" value="1"/>
</dbReference>
<keyword evidence="2" id="KW-0560">Oxidoreductase</keyword>
<dbReference type="OrthoDB" id="9782155at2"/>
<dbReference type="InterPro" id="IPR020843">
    <property type="entry name" value="ER"/>
</dbReference>
<dbReference type="EC" id="1.1.1.1" evidence="2"/>
<feature type="domain" description="Enoyl reductase (ER)" evidence="1">
    <location>
        <begin position="18"/>
        <end position="329"/>
    </location>
</feature>
<dbReference type="RefSeq" id="WP_087102208.1">
    <property type="nucleotide sequence ID" value="NZ_FWFG01000019.1"/>
</dbReference>
<dbReference type="InterPro" id="IPR014188">
    <property type="entry name" value="Acrylyl-CoA_reductase_AcuI"/>
</dbReference>
<dbReference type="InterPro" id="IPR036291">
    <property type="entry name" value="NAD(P)-bd_dom_sf"/>
</dbReference>
<reference evidence="2 3" key="1">
    <citation type="submission" date="2017-02" db="EMBL/GenBank/DDBJ databases">
        <authorList>
            <person name="Peterson S.W."/>
        </authorList>
    </citation>
    <scope>NUCLEOTIDE SEQUENCE [LARGE SCALE GENOMIC DNA]</scope>
    <source>
        <strain evidence="2 3">CIP104813</strain>
    </source>
</reference>